<dbReference type="InterPro" id="IPR046668">
    <property type="entry name" value="DUF6538"/>
</dbReference>
<accession>A0A7L5JRK9</accession>
<dbReference type="InterPro" id="IPR004358">
    <property type="entry name" value="Sig_transdc_His_kin-like_C"/>
</dbReference>
<dbReference type="Proteomes" id="UP000509513">
    <property type="component" value="Chromosome"/>
</dbReference>
<evidence type="ECO:0000256" key="1">
    <source>
        <dbReference type="ARBA" id="ARBA00000085"/>
    </source>
</evidence>
<proteinExistence type="predicted"/>
<dbReference type="KEGG" id="acib:ACBT_1804"/>
<organism evidence="10 13">
    <name type="scientific">Aliarcobacter cibarius</name>
    <dbReference type="NCBI Taxonomy" id="255507"/>
    <lineage>
        <taxon>Bacteria</taxon>
        <taxon>Pseudomonadati</taxon>
        <taxon>Campylobacterota</taxon>
        <taxon>Epsilonproteobacteria</taxon>
        <taxon>Campylobacterales</taxon>
        <taxon>Arcobacteraceae</taxon>
        <taxon>Aliarcobacter</taxon>
    </lineage>
</organism>
<evidence type="ECO:0000256" key="2">
    <source>
        <dbReference type="ARBA" id="ARBA00012438"/>
    </source>
</evidence>
<keyword evidence="4" id="KW-0808">Transferase</keyword>
<dbReference type="InterPro" id="IPR036890">
    <property type="entry name" value="HATPase_C_sf"/>
</dbReference>
<dbReference type="Proteomes" id="UP000305417">
    <property type="component" value="Unassembled WGS sequence"/>
</dbReference>
<evidence type="ECO:0000259" key="9">
    <source>
        <dbReference type="PROSITE" id="PS50109"/>
    </source>
</evidence>
<dbReference type="OrthoDB" id="9793144at2"/>
<dbReference type="PROSITE" id="PS50109">
    <property type="entry name" value="HIS_KIN"/>
    <property type="match status" value="1"/>
</dbReference>
<name>A0A7L5JRK9_9BACT</name>
<evidence type="ECO:0000256" key="7">
    <source>
        <dbReference type="ARBA" id="ARBA00022840"/>
    </source>
</evidence>
<feature type="domain" description="Histidine kinase" evidence="9">
    <location>
        <begin position="69"/>
        <end position="177"/>
    </location>
</feature>
<keyword evidence="3" id="KW-0597">Phosphoprotein</keyword>
<dbReference type="Gene3D" id="3.30.565.10">
    <property type="entry name" value="Histidine kinase-like ATPase, C-terminal domain"/>
    <property type="match status" value="1"/>
</dbReference>
<dbReference type="Pfam" id="PF02518">
    <property type="entry name" value="HATPase_c"/>
    <property type="match status" value="1"/>
</dbReference>
<dbReference type="GO" id="GO:0004673">
    <property type="term" value="F:protein histidine kinase activity"/>
    <property type="evidence" value="ECO:0007669"/>
    <property type="project" value="UniProtKB-EC"/>
</dbReference>
<dbReference type="EC" id="2.7.13.3" evidence="2"/>
<sequence>MISLVKTTNNYYKIRLRVYYKLVPYFKRNEINKSLRTKKLTEAKMKATNNISVIFNRVDVCKVSVFSRELLQVFLNIMKNAKEAFENKNIENKIIEISIRKINETVKIEIYDNAGNIDEKIKDKIFDPYFSTKDEKTGTGLGMYMSKTIIEKHLNGQLGFYNKDEGVVFFIDLISQE</sequence>
<gene>
    <name evidence="10" type="ORF">ACBT_1804</name>
    <name evidence="11" type="ORF">FE247_09825</name>
</gene>
<dbReference type="InterPro" id="IPR005467">
    <property type="entry name" value="His_kinase_dom"/>
</dbReference>
<evidence type="ECO:0000313" key="10">
    <source>
        <dbReference type="EMBL" id="QKJ27700.1"/>
    </source>
</evidence>
<dbReference type="AlphaFoldDB" id="A0A7L5JRK9"/>
<evidence type="ECO:0000256" key="8">
    <source>
        <dbReference type="ARBA" id="ARBA00023012"/>
    </source>
</evidence>
<keyword evidence="5" id="KW-0547">Nucleotide-binding</keyword>
<keyword evidence="7" id="KW-0067">ATP-binding</keyword>
<evidence type="ECO:0000256" key="5">
    <source>
        <dbReference type="ARBA" id="ARBA00022741"/>
    </source>
</evidence>
<dbReference type="EMBL" id="CP054051">
    <property type="protein sequence ID" value="QKJ27700.1"/>
    <property type="molecule type" value="Genomic_DNA"/>
</dbReference>
<evidence type="ECO:0000313" key="12">
    <source>
        <dbReference type="Proteomes" id="UP000305417"/>
    </source>
</evidence>
<evidence type="ECO:0000256" key="3">
    <source>
        <dbReference type="ARBA" id="ARBA00022553"/>
    </source>
</evidence>
<protein>
    <recommendedName>
        <fullName evidence="2">histidine kinase</fullName>
        <ecNumber evidence="2">2.7.13.3</ecNumber>
    </recommendedName>
</protein>
<dbReference type="PANTHER" id="PTHR43065">
    <property type="entry name" value="SENSOR HISTIDINE KINASE"/>
    <property type="match status" value="1"/>
</dbReference>
<dbReference type="PRINTS" id="PR00344">
    <property type="entry name" value="BCTRLSENSOR"/>
</dbReference>
<dbReference type="PANTHER" id="PTHR43065:SF10">
    <property type="entry name" value="PEROXIDE STRESS-ACTIVATED HISTIDINE KINASE MAK3"/>
    <property type="match status" value="1"/>
</dbReference>
<keyword evidence="12" id="KW-1185">Reference proteome</keyword>
<dbReference type="GO" id="GO:0005524">
    <property type="term" value="F:ATP binding"/>
    <property type="evidence" value="ECO:0007669"/>
    <property type="project" value="UniProtKB-KW"/>
</dbReference>
<evidence type="ECO:0000313" key="11">
    <source>
        <dbReference type="EMBL" id="TLS96494.1"/>
    </source>
</evidence>
<dbReference type="SMART" id="SM00387">
    <property type="entry name" value="HATPase_c"/>
    <property type="match status" value="1"/>
</dbReference>
<dbReference type="SUPFAM" id="SSF55874">
    <property type="entry name" value="ATPase domain of HSP90 chaperone/DNA topoisomerase II/histidine kinase"/>
    <property type="match status" value="1"/>
</dbReference>
<evidence type="ECO:0000256" key="4">
    <source>
        <dbReference type="ARBA" id="ARBA00022679"/>
    </source>
</evidence>
<dbReference type="GO" id="GO:0000160">
    <property type="term" value="P:phosphorelay signal transduction system"/>
    <property type="evidence" value="ECO:0007669"/>
    <property type="project" value="UniProtKB-KW"/>
</dbReference>
<comment type="catalytic activity">
    <reaction evidence="1">
        <text>ATP + protein L-histidine = ADP + protein N-phospho-L-histidine.</text>
        <dbReference type="EC" id="2.7.13.3"/>
    </reaction>
</comment>
<dbReference type="RefSeq" id="WP_024774740.1">
    <property type="nucleotide sequence ID" value="NZ_CP054051.1"/>
</dbReference>
<evidence type="ECO:0000256" key="6">
    <source>
        <dbReference type="ARBA" id="ARBA00022777"/>
    </source>
</evidence>
<dbReference type="Pfam" id="PF20172">
    <property type="entry name" value="DUF6538"/>
    <property type="match status" value="1"/>
</dbReference>
<dbReference type="InterPro" id="IPR003594">
    <property type="entry name" value="HATPase_dom"/>
</dbReference>
<keyword evidence="6 10" id="KW-0418">Kinase</keyword>
<evidence type="ECO:0000313" key="13">
    <source>
        <dbReference type="Proteomes" id="UP000509513"/>
    </source>
</evidence>
<reference evidence="11 12" key="1">
    <citation type="submission" date="2019-05" db="EMBL/GenBank/DDBJ databases">
        <title>Arcobacter cibarius and Arcobacter thereius providing challenges in identification an antibiotic susceptibility and Quinolone resistance.</title>
        <authorList>
            <person name="Busch A."/>
            <person name="Hanel I."/>
            <person name="Hotzel H."/>
            <person name="Tomaso H."/>
        </authorList>
    </citation>
    <scope>NUCLEOTIDE SEQUENCE [LARGE SCALE GENOMIC DNA]</scope>
    <source>
        <strain evidence="11 12">16CS0831-2</strain>
    </source>
</reference>
<reference evidence="10 13" key="2">
    <citation type="submission" date="2020-05" db="EMBL/GenBank/DDBJ databases">
        <title>Complete genome sequencing of Campylobacter and Arcobacter type strains.</title>
        <authorList>
            <person name="Miller W.G."/>
            <person name="Yee E."/>
        </authorList>
    </citation>
    <scope>NUCLEOTIDE SEQUENCE [LARGE SCALE GENOMIC DNA]</scope>
    <source>
        <strain evidence="10 13">LMG 21996</strain>
    </source>
</reference>
<dbReference type="EMBL" id="VBUC01000030">
    <property type="protein sequence ID" value="TLS96494.1"/>
    <property type="molecule type" value="Genomic_DNA"/>
</dbReference>
<keyword evidence="8" id="KW-0902">Two-component regulatory system</keyword>